<name>A0A6G1I908_9PEZI</name>
<feature type="coiled-coil region" evidence="1">
    <location>
        <begin position="278"/>
        <end position="366"/>
    </location>
</feature>
<accession>A0A6G1I908</accession>
<evidence type="ECO:0000313" key="4">
    <source>
        <dbReference type="Proteomes" id="UP000799640"/>
    </source>
</evidence>
<dbReference type="EMBL" id="ML996688">
    <property type="protein sequence ID" value="KAF2404681.1"/>
    <property type="molecule type" value="Genomic_DNA"/>
</dbReference>
<sequence>MIRLDKIINTLLFRRDPAHFQSYDFSRDPEPSRSRTSAPPSTTSSSSSRASSPPAPPSSRSSTSPAPSSCPAPIGPLNGQTPLGLIKETHSELTARHAREQTALSALSRSESEGTTSLAQHALTARHSWELSFHAALIPLHDSLGESANKLLNYDAQLKTLQSRCLSLEGKLREGPRPNPALRDKYTVHLELQGRAKDARIQQLEKQIADASDDVNRGDSRAKGLVERVKDLERRCRKAEEMVVEMEGEVGTERAVCVAARELCIAQAALCEDVEGVMARAVRAEAALKENKKAEEAEARAEKAEAALKEKDEELQVTVELVEHLEGVVEMAKSRETMLEEQLGELKKALQQKAELLDAMATADSRVKQFNLLTVEYHKLMDLYKVKCEELEPALQLLEDKDADIASLQFHAETRKAKIAEHDELVVKYAKLKDQVMAERTATEEQYTRLVEAVAQRDAARVEAAAKVAIEPRDNRDEVIERYEASLAKATCVKCAARLEAVEQAMLAAEMHKCYKENAVQDQRELKAMVRHYQTLIASGFAQIVEQYPDLKETLLELFRMLNEGSPELARGPPEGEEI</sequence>
<feature type="compositionally biased region" description="Low complexity" evidence="2">
    <location>
        <begin position="34"/>
        <end position="67"/>
    </location>
</feature>
<evidence type="ECO:0000256" key="1">
    <source>
        <dbReference type="SAM" id="Coils"/>
    </source>
</evidence>
<dbReference type="AlphaFoldDB" id="A0A6G1I908"/>
<feature type="coiled-coil region" evidence="1">
    <location>
        <begin position="201"/>
        <end position="249"/>
    </location>
</feature>
<keyword evidence="1" id="KW-0175">Coiled coil</keyword>
<reference evidence="3" key="1">
    <citation type="journal article" date="2020" name="Stud. Mycol.">
        <title>101 Dothideomycetes genomes: a test case for predicting lifestyles and emergence of pathogens.</title>
        <authorList>
            <person name="Haridas S."/>
            <person name="Albert R."/>
            <person name="Binder M."/>
            <person name="Bloem J."/>
            <person name="Labutti K."/>
            <person name="Salamov A."/>
            <person name="Andreopoulos B."/>
            <person name="Baker S."/>
            <person name="Barry K."/>
            <person name="Bills G."/>
            <person name="Bluhm B."/>
            <person name="Cannon C."/>
            <person name="Castanera R."/>
            <person name="Culley D."/>
            <person name="Daum C."/>
            <person name="Ezra D."/>
            <person name="Gonzalez J."/>
            <person name="Henrissat B."/>
            <person name="Kuo A."/>
            <person name="Liang C."/>
            <person name="Lipzen A."/>
            <person name="Lutzoni F."/>
            <person name="Magnuson J."/>
            <person name="Mondo S."/>
            <person name="Nolan M."/>
            <person name="Ohm R."/>
            <person name="Pangilinan J."/>
            <person name="Park H.-J."/>
            <person name="Ramirez L."/>
            <person name="Alfaro M."/>
            <person name="Sun H."/>
            <person name="Tritt A."/>
            <person name="Yoshinaga Y."/>
            <person name="Zwiers L.-H."/>
            <person name="Turgeon B."/>
            <person name="Goodwin S."/>
            <person name="Spatafora J."/>
            <person name="Crous P."/>
            <person name="Grigoriev I."/>
        </authorList>
    </citation>
    <scope>NUCLEOTIDE SEQUENCE</scope>
    <source>
        <strain evidence="3">CBS 262.69</strain>
    </source>
</reference>
<dbReference type="Proteomes" id="UP000799640">
    <property type="component" value="Unassembled WGS sequence"/>
</dbReference>
<gene>
    <name evidence="3" type="ORF">EJ06DRAFT_215810</name>
</gene>
<keyword evidence="4" id="KW-1185">Reference proteome</keyword>
<feature type="region of interest" description="Disordered" evidence="2">
    <location>
        <begin position="21"/>
        <end position="83"/>
    </location>
</feature>
<evidence type="ECO:0000256" key="2">
    <source>
        <dbReference type="SAM" id="MobiDB-lite"/>
    </source>
</evidence>
<protein>
    <submittedName>
        <fullName evidence="3">Uncharacterized protein</fullName>
    </submittedName>
</protein>
<evidence type="ECO:0000313" key="3">
    <source>
        <dbReference type="EMBL" id="KAF2404681.1"/>
    </source>
</evidence>
<organism evidence="3 4">
    <name type="scientific">Trichodelitschia bisporula</name>
    <dbReference type="NCBI Taxonomy" id="703511"/>
    <lineage>
        <taxon>Eukaryota</taxon>
        <taxon>Fungi</taxon>
        <taxon>Dikarya</taxon>
        <taxon>Ascomycota</taxon>
        <taxon>Pezizomycotina</taxon>
        <taxon>Dothideomycetes</taxon>
        <taxon>Dothideomycetes incertae sedis</taxon>
        <taxon>Phaeotrichales</taxon>
        <taxon>Phaeotrichaceae</taxon>
        <taxon>Trichodelitschia</taxon>
    </lineage>
</organism>
<proteinExistence type="predicted"/>